<reference evidence="2 3" key="1">
    <citation type="submission" date="2019-08" db="EMBL/GenBank/DDBJ databases">
        <title>Paraburkholderia simonii sp. nov. and P. youngii sp. nov. Brazilian and Mexican Mimosa-associated rhizobia.</title>
        <authorList>
            <person name="Mavima L."/>
            <person name="Beukes C.W."/>
            <person name="Palmer M."/>
            <person name="De Meyer S.E."/>
            <person name="James E.K."/>
            <person name="Maluk M."/>
            <person name="Avontuur J.R."/>
            <person name="Chan W.Y."/>
            <person name="Venter S.N."/>
            <person name="Steenkamp E.T."/>
        </authorList>
    </citation>
    <scope>NUCLEOTIDE SEQUENCE [LARGE SCALE GENOMIC DNA]</scope>
    <source>
        <strain evidence="2 3">JPY454</strain>
    </source>
</reference>
<name>A0ABX2NR19_9BURK</name>
<feature type="transmembrane region" description="Helical" evidence="1">
    <location>
        <begin position="26"/>
        <end position="44"/>
    </location>
</feature>
<gene>
    <name evidence="2" type="ORF">FSB64_24180</name>
</gene>
<dbReference type="Proteomes" id="UP000821598">
    <property type="component" value="Unassembled WGS sequence"/>
</dbReference>
<keyword evidence="1" id="KW-1133">Transmembrane helix</keyword>
<protein>
    <submittedName>
        <fullName evidence="2">Uncharacterized protein</fullName>
    </submittedName>
</protein>
<evidence type="ECO:0000256" key="1">
    <source>
        <dbReference type="SAM" id="Phobius"/>
    </source>
</evidence>
<keyword evidence="1" id="KW-0472">Membrane</keyword>
<evidence type="ECO:0000313" key="3">
    <source>
        <dbReference type="Proteomes" id="UP000821598"/>
    </source>
</evidence>
<proteinExistence type="predicted"/>
<comment type="caution">
    <text evidence="2">The sequence shown here is derived from an EMBL/GenBank/DDBJ whole genome shotgun (WGS) entry which is preliminary data.</text>
</comment>
<organism evidence="2 3">
    <name type="scientific">Paraburkholderia youngii</name>
    <dbReference type="NCBI Taxonomy" id="2782701"/>
    <lineage>
        <taxon>Bacteria</taxon>
        <taxon>Pseudomonadati</taxon>
        <taxon>Pseudomonadota</taxon>
        <taxon>Betaproteobacteria</taxon>
        <taxon>Burkholderiales</taxon>
        <taxon>Burkholderiaceae</taxon>
        <taxon>Paraburkholderia</taxon>
    </lineage>
</organism>
<dbReference type="RefSeq" id="WP_176120368.1">
    <property type="nucleotide sequence ID" value="NZ_JBNDJB010000001.1"/>
</dbReference>
<sequence length="65" mass="6912">MTPGLHTTARRRGVLIRAIDSADAKYPGIAMCIAILTALLYFHLASDPGNLDPAAVHMHVSSPTN</sequence>
<keyword evidence="3" id="KW-1185">Reference proteome</keyword>
<dbReference type="EMBL" id="VOMC01000027">
    <property type="protein sequence ID" value="NVI06807.1"/>
    <property type="molecule type" value="Genomic_DNA"/>
</dbReference>
<keyword evidence="1" id="KW-0812">Transmembrane</keyword>
<evidence type="ECO:0000313" key="2">
    <source>
        <dbReference type="EMBL" id="NVI06807.1"/>
    </source>
</evidence>
<accession>A0ABX2NR19</accession>